<reference evidence="2" key="1">
    <citation type="submission" date="2025-08" db="UniProtKB">
        <authorList>
            <consortium name="RefSeq"/>
        </authorList>
    </citation>
    <scope>IDENTIFICATION</scope>
</reference>
<protein>
    <submittedName>
        <fullName evidence="2">Uncharacterized protein LOC109114896</fullName>
    </submittedName>
</protein>
<dbReference type="Proteomes" id="UP000189703">
    <property type="component" value="Unplaced"/>
</dbReference>
<dbReference type="OrthoDB" id="1908108at2759"/>
<dbReference type="SUPFAM" id="SSF101148">
    <property type="entry name" value="Plant invertase/pectin methylesterase inhibitor"/>
    <property type="match status" value="1"/>
</dbReference>
<proteinExistence type="predicted"/>
<dbReference type="InterPro" id="IPR035513">
    <property type="entry name" value="Invertase/methylesterase_inhib"/>
</dbReference>
<gene>
    <name evidence="2" type="primary">LOC109114896</name>
</gene>
<evidence type="ECO:0000313" key="2">
    <source>
        <dbReference type="RefSeq" id="XP_019053806.1"/>
    </source>
</evidence>
<dbReference type="PANTHER" id="PTHR31065">
    <property type="entry name" value="PLATZ TRANSCRIPTION FACTOR FAMILY PROTEIN"/>
    <property type="match status" value="1"/>
</dbReference>
<name>A0A1U8Q702_NELNU</name>
<dbReference type="RefSeq" id="XP_019053806.1">
    <property type="nucleotide sequence ID" value="XM_019198261.1"/>
</dbReference>
<accession>A0A1U8Q702</accession>
<evidence type="ECO:0000313" key="1">
    <source>
        <dbReference type="Proteomes" id="UP000189703"/>
    </source>
</evidence>
<dbReference type="PANTHER" id="PTHR31065:SF35">
    <property type="entry name" value="PLATZ TRANSCRIPTION FACTOR FAMILY PROTEIN"/>
    <property type="match status" value="1"/>
</dbReference>
<dbReference type="KEGG" id="nnu:109114896"/>
<dbReference type="InParanoid" id="A0A1U8Q702"/>
<sequence length="200" mass="22641">MVVAIKKLDFESMQGYEEWQVSPMVPIDDDDLGPPWLKPMLKASYFIPCLIHGDSNQSECNLYCLDCMGNAISMHALIASSTKKTVALFGFFRYNNWKKSIIHLDSQALHSSLTAQKTTDPEELFKLSLQVALIVFLKFASLPTKLIPKVNGDPLLVVTLRDCLTQFEDSISSMHPGDRRLLQETVLWIRLVIHTLFIVV</sequence>
<keyword evidence="1" id="KW-1185">Reference proteome</keyword>
<dbReference type="AlphaFoldDB" id="A0A1U8Q702"/>
<dbReference type="Gene3D" id="1.20.140.40">
    <property type="entry name" value="Invertase/pectin methylesterase inhibitor family protein"/>
    <property type="match status" value="1"/>
</dbReference>
<organism evidence="1 2">
    <name type="scientific">Nelumbo nucifera</name>
    <name type="common">Sacred lotus</name>
    <dbReference type="NCBI Taxonomy" id="4432"/>
    <lineage>
        <taxon>Eukaryota</taxon>
        <taxon>Viridiplantae</taxon>
        <taxon>Streptophyta</taxon>
        <taxon>Embryophyta</taxon>
        <taxon>Tracheophyta</taxon>
        <taxon>Spermatophyta</taxon>
        <taxon>Magnoliopsida</taxon>
        <taxon>Proteales</taxon>
        <taxon>Nelumbonaceae</taxon>
        <taxon>Nelumbo</taxon>
    </lineage>
</organism>
<dbReference type="GeneID" id="109114896"/>